<comment type="similarity">
    <text evidence="1">Belongs to the outer membrane factor (OMF) (TC 1.B.17) family.</text>
</comment>
<dbReference type="AlphaFoldDB" id="A0A3E0DXK5"/>
<dbReference type="Gene3D" id="2.20.200.10">
    <property type="entry name" value="Outer membrane efflux proteins (OEP)"/>
    <property type="match status" value="1"/>
</dbReference>
<reference evidence="3 4" key="1">
    <citation type="submission" date="2018-08" db="EMBL/GenBank/DDBJ databases">
        <title>Genomic Encyclopedia of Type Strains, Phase III (KMG-III): the genomes of soil and plant-associated and newly described type strains.</title>
        <authorList>
            <person name="Whitman W."/>
        </authorList>
    </citation>
    <scope>NUCLEOTIDE SEQUENCE [LARGE SCALE GENOMIC DNA]</scope>
    <source>
        <strain evidence="3 4">CECT 7375</strain>
    </source>
</reference>
<dbReference type="GO" id="GO:0015562">
    <property type="term" value="F:efflux transmembrane transporter activity"/>
    <property type="evidence" value="ECO:0007669"/>
    <property type="project" value="InterPro"/>
</dbReference>
<proteinExistence type="inferred from homology"/>
<dbReference type="InterPro" id="IPR010131">
    <property type="entry name" value="MdtP/NodT-like"/>
</dbReference>
<evidence type="ECO:0000256" key="2">
    <source>
        <dbReference type="SAM" id="SignalP"/>
    </source>
</evidence>
<keyword evidence="2" id="KW-0732">Signal</keyword>
<name>A0A3E0DXK5_9GAMM</name>
<dbReference type="OrthoDB" id="9770517at2"/>
<dbReference type="PANTHER" id="PTHR30203:SF29">
    <property type="entry name" value="PROTEIN CYAE"/>
    <property type="match status" value="1"/>
</dbReference>
<dbReference type="Gene3D" id="1.20.1600.10">
    <property type="entry name" value="Outer membrane efflux proteins (OEP)"/>
    <property type="match status" value="1"/>
</dbReference>
<feature type="signal peptide" evidence="2">
    <location>
        <begin position="1"/>
        <end position="22"/>
    </location>
</feature>
<dbReference type="EMBL" id="QUNG01000001">
    <property type="protein sequence ID" value="REG86831.1"/>
    <property type="molecule type" value="Genomic_DNA"/>
</dbReference>
<dbReference type="PROSITE" id="PS51257">
    <property type="entry name" value="PROKAR_LIPOPROTEIN"/>
    <property type="match status" value="1"/>
</dbReference>
<dbReference type="Proteomes" id="UP000256542">
    <property type="component" value="Unassembled WGS sequence"/>
</dbReference>
<sequence length="459" mass="51117">MTRKTLWHWGWLCLSLSLGACSSDMNRTDFAEKAQQESNDLIEKKDAQWRQLNEVAPLSYLTDLIQDPQLELFIQQGLAANPDLQKTLLTLKASAWQLKSTHGDRLPSIDAGFSRNKTESIDASYNADISISWEADFWGKLANTEEAAAKSLAADQALFQESQDALVANIIKSWLAMTSKQHLIDIESQRLAVLETNENRLLQRFKNGLNDLEELDEAQTASSQSRADLAQFKEELAIERRTLQRYLGSEEALTVAANLDYPAVGLTLEHLPKQSLQRRPDLKAAYFAIQAADLSVTVAYKDMLPSISLSATLSDTANSPSSALFTSPVWSLLAQLTQPLYQGGKLKAAVEIAKLNTAQAYQDYRSTLLTAVNEVESTIGQEQVLTQQISNIQQALQSSRNNLSRYEQKYRTGLVELSDLIRVQETTFNLAAELDNLHYQHLINRVDLGLALGLGVKES</sequence>
<evidence type="ECO:0000313" key="4">
    <source>
        <dbReference type="Proteomes" id="UP000256542"/>
    </source>
</evidence>
<feature type="chain" id="PRO_5017627292" evidence="2">
    <location>
        <begin position="23"/>
        <end position="459"/>
    </location>
</feature>
<evidence type="ECO:0000313" key="3">
    <source>
        <dbReference type="EMBL" id="REG86831.1"/>
    </source>
</evidence>
<dbReference type="PANTHER" id="PTHR30203">
    <property type="entry name" value="OUTER MEMBRANE CATION EFFLUX PROTEIN"/>
    <property type="match status" value="1"/>
</dbReference>
<keyword evidence="4" id="KW-1185">Reference proteome</keyword>
<protein>
    <submittedName>
        <fullName evidence="3">NodT family efflux transporter outer membrane factor (OMF) lipoprotein</fullName>
    </submittedName>
</protein>
<organism evidence="3 4">
    <name type="scientific">Marinomonas pollencensis</name>
    <dbReference type="NCBI Taxonomy" id="491954"/>
    <lineage>
        <taxon>Bacteria</taxon>
        <taxon>Pseudomonadati</taxon>
        <taxon>Pseudomonadota</taxon>
        <taxon>Gammaproteobacteria</taxon>
        <taxon>Oceanospirillales</taxon>
        <taxon>Oceanospirillaceae</taxon>
        <taxon>Marinomonas</taxon>
    </lineage>
</organism>
<comment type="caution">
    <text evidence="3">The sequence shown here is derived from an EMBL/GenBank/DDBJ whole genome shotgun (WGS) entry which is preliminary data.</text>
</comment>
<accession>A0A3E0DXK5</accession>
<gene>
    <name evidence="3" type="ORF">DFP81_101400</name>
</gene>
<evidence type="ECO:0000256" key="1">
    <source>
        <dbReference type="ARBA" id="ARBA00007613"/>
    </source>
</evidence>
<keyword evidence="3" id="KW-0449">Lipoprotein</keyword>
<dbReference type="Pfam" id="PF02321">
    <property type="entry name" value="OEP"/>
    <property type="match status" value="2"/>
</dbReference>
<dbReference type="SUPFAM" id="SSF56954">
    <property type="entry name" value="Outer membrane efflux proteins (OEP)"/>
    <property type="match status" value="1"/>
</dbReference>
<dbReference type="RefSeq" id="WP_115896072.1">
    <property type="nucleotide sequence ID" value="NZ_QUNG01000001.1"/>
</dbReference>
<dbReference type="InterPro" id="IPR003423">
    <property type="entry name" value="OMP_efflux"/>
</dbReference>